<sequence>MLNNVQRGERLKELRIKNGYSQIDLAKKLGYKSDATISKWESGTNFPNGKKLVLVANLLDTTSDYLLGLDTANYLENEDKQVIELTRIADFAMMFDGKPLSEAEKDKFENLVKVYFGDKYGADR</sequence>
<comment type="caution">
    <text evidence="3">The sequence shown here is derived from an EMBL/GenBank/DDBJ whole genome shotgun (WGS) entry which is preliminary data.</text>
</comment>
<name>A0A1L8MKF7_9STRE</name>
<dbReference type="Gene3D" id="1.10.260.40">
    <property type="entry name" value="lambda repressor-like DNA-binding domains"/>
    <property type="match status" value="1"/>
</dbReference>
<dbReference type="AlphaFoldDB" id="A0A1L8MKF7"/>
<dbReference type="GO" id="GO:0003677">
    <property type="term" value="F:DNA binding"/>
    <property type="evidence" value="ECO:0007669"/>
    <property type="project" value="UniProtKB-KW"/>
</dbReference>
<dbReference type="PROSITE" id="PS50943">
    <property type="entry name" value="HTH_CROC1"/>
    <property type="match status" value="1"/>
</dbReference>
<organism evidence="3 4">
    <name type="scientific">Streptococcus bovimastitidis</name>
    <dbReference type="NCBI Taxonomy" id="1856638"/>
    <lineage>
        <taxon>Bacteria</taxon>
        <taxon>Bacillati</taxon>
        <taxon>Bacillota</taxon>
        <taxon>Bacilli</taxon>
        <taxon>Lactobacillales</taxon>
        <taxon>Streptococcaceae</taxon>
        <taxon>Streptococcus</taxon>
    </lineage>
</organism>
<dbReference type="Pfam" id="PF01381">
    <property type="entry name" value="HTH_3"/>
    <property type="match status" value="1"/>
</dbReference>
<evidence type="ECO:0000313" key="4">
    <source>
        <dbReference type="Proteomes" id="UP000182015"/>
    </source>
</evidence>
<keyword evidence="1" id="KW-0238">DNA-binding</keyword>
<accession>A0A1L8MKF7</accession>
<dbReference type="OrthoDB" id="9805856at2"/>
<dbReference type="SUPFAM" id="SSF47413">
    <property type="entry name" value="lambda repressor-like DNA-binding domains"/>
    <property type="match status" value="1"/>
</dbReference>
<dbReference type="Proteomes" id="UP000182015">
    <property type="component" value="Unassembled WGS sequence"/>
</dbReference>
<dbReference type="CDD" id="cd00093">
    <property type="entry name" value="HTH_XRE"/>
    <property type="match status" value="1"/>
</dbReference>
<proteinExistence type="predicted"/>
<evidence type="ECO:0000259" key="2">
    <source>
        <dbReference type="PROSITE" id="PS50943"/>
    </source>
</evidence>
<reference evidence="4" key="1">
    <citation type="submission" date="2016-06" db="EMBL/GenBank/DDBJ databases">
        <authorList>
            <person name="de Vries S.P.W."/>
            <person name="Hadjirin N.F."/>
            <person name="Lay E.M."/>
            <person name="Zadoks R.N."/>
            <person name="Peacock S.J."/>
            <person name="Parkhill J."/>
            <person name="Grant A.J."/>
            <person name="Mcdougall S."/>
            <person name="Holmes M.A."/>
        </authorList>
    </citation>
    <scope>NUCLEOTIDE SEQUENCE [LARGE SCALE GENOMIC DNA]</scope>
    <source>
        <strain evidence="4">NZ1587</strain>
    </source>
</reference>
<dbReference type="InterPro" id="IPR010982">
    <property type="entry name" value="Lambda_DNA-bd_dom_sf"/>
</dbReference>
<feature type="domain" description="HTH cro/C1-type" evidence="2">
    <location>
        <begin position="11"/>
        <end position="66"/>
    </location>
</feature>
<protein>
    <recommendedName>
        <fullName evidence="2">HTH cro/C1-type domain-containing protein</fullName>
    </recommendedName>
</protein>
<dbReference type="STRING" id="1856638.A9Q68_08435"/>
<dbReference type="PANTHER" id="PTHR46558:SF11">
    <property type="entry name" value="HTH-TYPE TRANSCRIPTIONAL REGULATOR XRE"/>
    <property type="match status" value="1"/>
</dbReference>
<dbReference type="PANTHER" id="PTHR46558">
    <property type="entry name" value="TRACRIPTIONAL REGULATORY PROTEIN-RELATED-RELATED"/>
    <property type="match status" value="1"/>
</dbReference>
<dbReference type="SMART" id="SM00530">
    <property type="entry name" value="HTH_XRE"/>
    <property type="match status" value="1"/>
</dbReference>
<evidence type="ECO:0000313" key="3">
    <source>
        <dbReference type="EMBL" id="OJF71218.1"/>
    </source>
</evidence>
<dbReference type="InterPro" id="IPR001387">
    <property type="entry name" value="Cro/C1-type_HTH"/>
</dbReference>
<evidence type="ECO:0000256" key="1">
    <source>
        <dbReference type="ARBA" id="ARBA00023125"/>
    </source>
</evidence>
<dbReference type="RefSeq" id="WP_071794281.1">
    <property type="nucleotide sequence ID" value="NZ_LZDD01000003.1"/>
</dbReference>
<dbReference type="EMBL" id="LZDD01000003">
    <property type="protein sequence ID" value="OJF71218.1"/>
    <property type="molecule type" value="Genomic_DNA"/>
</dbReference>
<gene>
    <name evidence="3" type="ORF">A9Q68_08435</name>
</gene>
<keyword evidence="4" id="KW-1185">Reference proteome</keyword>